<evidence type="ECO:0000256" key="8">
    <source>
        <dbReference type="ARBA" id="ARBA00022842"/>
    </source>
</evidence>
<evidence type="ECO:0000313" key="12">
    <source>
        <dbReference type="Proteomes" id="UP000774000"/>
    </source>
</evidence>
<evidence type="ECO:0000256" key="1">
    <source>
        <dbReference type="ARBA" id="ARBA00001946"/>
    </source>
</evidence>
<evidence type="ECO:0000259" key="10">
    <source>
        <dbReference type="Pfam" id="PF01909"/>
    </source>
</evidence>
<dbReference type="EMBL" id="JAFBDQ010000006">
    <property type="protein sequence ID" value="MBM7556535.1"/>
    <property type="molecule type" value="Genomic_DNA"/>
</dbReference>
<keyword evidence="3" id="KW-0808">Transferase</keyword>
<dbReference type="Gene3D" id="3.30.460.10">
    <property type="entry name" value="Beta Polymerase, domain 2"/>
    <property type="match status" value="1"/>
</dbReference>
<keyword evidence="2" id="KW-1277">Toxin-antitoxin system</keyword>
<evidence type="ECO:0000313" key="11">
    <source>
        <dbReference type="EMBL" id="MBM7556535.1"/>
    </source>
</evidence>
<dbReference type="Pfam" id="PF01909">
    <property type="entry name" value="NTP_transf_2"/>
    <property type="match status" value="1"/>
</dbReference>
<evidence type="ECO:0000256" key="9">
    <source>
        <dbReference type="ARBA" id="ARBA00038276"/>
    </source>
</evidence>
<evidence type="ECO:0000256" key="7">
    <source>
        <dbReference type="ARBA" id="ARBA00022840"/>
    </source>
</evidence>
<evidence type="ECO:0000256" key="3">
    <source>
        <dbReference type="ARBA" id="ARBA00022679"/>
    </source>
</evidence>
<proteinExistence type="inferred from homology"/>
<name>A0A939BMI0_9FIRM</name>
<evidence type="ECO:0000256" key="5">
    <source>
        <dbReference type="ARBA" id="ARBA00022723"/>
    </source>
</evidence>
<keyword evidence="5" id="KW-0479">Metal-binding</keyword>
<comment type="cofactor">
    <cofactor evidence="1">
        <name>Mg(2+)</name>
        <dbReference type="ChEBI" id="CHEBI:18420"/>
    </cofactor>
</comment>
<keyword evidence="4" id="KW-0548">Nucleotidyltransferase</keyword>
<dbReference type="Proteomes" id="UP000774000">
    <property type="component" value="Unassembled WGS sequence"/>
</dbReference>
<evidence type="ECO:0000256" key="6">
    <source>
        <dbReference type="ARBA" id="ARBA00022741"/>
    </source>
</evidence>
<dbReference type="InterPro" id="IPR002934">
    <property type="entry name" value="Polymerase_NTP_transf_dom"/>
</dbReference>
<dbReference type="GO" id="GO:0016779">
    <property type="term" value="F:nucleotidyltransferase activity"/>
    <property type="evidence" value="ECO:0007669"/>
    <property type="project" value="UniProtKB-KW"/>
</dbReference>
<dbReference type="GO" id="GO:0005524">
    <property type="term" value="F:ATP binding"/>
    <property type="evidence" value="ECO:0007669"/>
    <property type="project" value="UniProtKB-KW"/>
</dbReference>
<keyword evidence="6" id="KW-0547">Nucleotide-binding</keyword>
<dbReference type="PANTHER" id="PTHR33571:SF14">
    <property type="entry name" value="PROTEIN ADENYLYLTRANSFERASE MJ0435-RELATED"/>
    <property type="match status" value="1"/>
</dbReference>
<sequence>MVSKKELENKLKELKPLLEKQYKVKKLGYFGSYARNEANEDSDVDILVEFSGDVGWEFLDLKDFLENNLNTEVDLVTMNALKPQLKDEILKDVIYQ</sequence>
<dbReference type="RefSeq" id="WP_204701319.1">
    <property type="nucleotide sequence ID" value="NZ_JAFBDQ010000006.1"/>
</dbReference>
<keyword evidence="8" id="KW-0460">Magnesium</keyword>
<protein>
    <submittedName>
        <fullName evidence="11">Nucleotidyltransferase</fullName>
    </submittedName>
</protein>
<comment type="similarity">
    <text evidence="9">Belongs to the MntA antitoxin family.</text>
</comment>
<keyword evidence="12" id="KW-1185">Reference proteome</keyword>
<dbReference type="PANTHER" id="PTHR33571">
    <property type="entry name" value="SSL8005 PROTEIN"/>
    <property type="match status" value="1"/>
</dbReference>
<keyword evidence="7" id="KW-0067">ATP-binding</keyword>
<dbReference type="InterPro" id="IPR043519">
    <property type="entry name" value="NT_sf"/>
</dbReference>
<accession>A0A939BMI0</accession>
<comment type="caution">
    <text evidence="11">The sequence shown here is derived from an EMBL/GenBank/DDBJ whole genome shotgun (WGS) entry which is preliminary data.</text>
</comment>
<gene>
    <name evidence="11" type="ORF">JOC47_001386</name>
</gene>
<organism evidence="11 12">
    <name type="scientific">Halanaerobacter jeridensis</name>
    <dbReference type="NCBI Taxonomy" id="706427"/>
    <lineage>
        <taxon>Bacteria</taxon>
        <taxon>Bacillati</taxon>
        <taxon>Bacillota</taxon>
        <taxon>Clostridia</taxon>
        <taxon>Halanaerobiales</taxon>
        <taxon>Halobacteroidaceae</taxon>
        <taxon>Halanaerobacter</taxon>
    </lineage>
</organism>
<feature type="domain" description="Polymerase nucleotidyl transferase" evidence="10">
    <location>
        <begin position="11"/>
        <end position="95"/>
    </location>
</feature>
<reference evidence="11" key="1">
    <citation type="submission" date="2021-01" db="EMBL/GenBank/DDBJ databases">
        <title>Genomic Encyclopedia of Type Strains, Phase IV (KMG-IV): sequencing the most valuable type-strain genomes for metagenomic binning, comparative biology and taxonomic classification.</title>
        <authorList>
            <person name="Goeker M."/>
        </authorList>
    </citation>
    <scope>NUCLEOTIDE SEQUENCE</scope>
    <source>
        <strain evidence="11">DSM 23230</strain>
    </source>
</reference>
<dbReference type="GO" id="GO:0046872">
    <property type="term" value="F:metal ion binding"/>
    <property type="evidence" value="ECO:0007669"/>
    <property type="project" value="UniProtKB-KW"/>
</dbReference>
<dbReference type="InterPro" id="IPR052038">
    <property type="entry name" value="Type-VII_TA_antitoxin"/>
</dbReference>
<evidence type="ECO:0000256" key="2">
    <source>
        <dbReference type="ARBA" id="ARBA00022649"/>
    </source>
</evidence>
<dbReference type="CDD" id="cd05403">
    <property type="entry name" value="NT_KNTase_like"/>
    <property type="match status" value="1"/>
</dbReference>
<dbReference type="SUPFAM" id="SSF81301">
    <property type="entry name" value="Nucleotidyltransferase"/>
    <property type="match status" value="1"/>
</dbReference>
<dbReference type="AlphaFoldDB" id="A0A939BMI0"/>
<evidence type="ECO:0000256" key="4">
    <source>
        <dbReference type="ARBA" id="ARBA00022695"/>
    </source>
</evidence>